<keyword evidence="4" id="KW-1003">Cell membrane</keyword>
<reference evidence="17 18" key="1">
    <citation type="submission" date="2017-06" db="EMBL/GenBank/DDBJ databases">
        <title>Complete genome sequence of Paenibacillus donghaensis KCTC 13049T isolated from East Sea sediment, South Korea.</title>
        <authorList>
            <person name="Jung B.K."/>
            <person name="Hong S.-J."/>
            <person name="Shin J.-H."/>
        </authorList>
    </citation>
    <scope>NUCLEOTIDE SEQUENCE [LARGE SCALE GENOMIC DNA]</scope>
    <source>
        <strain evidence="17 18">KCTC 13049</strain>
    </source>
</reference>
<dbReference type="InterPro" id="IPR050428">
    <property type="entry name" value="TCS_sensor_his_kinase"/>
</dbReference>
<keyword evidence="8" id="KW-0547">Nucleotide-binding</keyword>
<gene>
    <name evidence="17" type="ORF">B9T62_06000</name>
</gene>
<dbReference type="AlphaFoldDB" id="A0A2Z2KBT8"/>
<evidence type="ECO:0000256" key="1">
    <source>
        <dbReference type="ARBA" id="ARBA00000085"/>
    </source>
</evidence>
<evidence type="ECO:0000256" key="2">
    <source>
        <dbReference type="ARBA" id="ARBA00004651"/>
    </source>
</evidence>
<dbReference type="InterPro" id="IPR003594">
    <property type="entry name" value="HATPase_dom"/>
</dbReference>
<dbReference type="CDD" id="cd06225">
    <property type="entry name" value="HAMP"/>
    <property type="match status" value="1"/>
</dbReference>
<feature type="domain" description="Histidine kinase" evidence="15">
    <location>
        <begin position="258"/>
        <end position="478"/>
    </location>
</feature>
<evidence type="ECO:0000259" key="16">
    <source>
        <dbReference type="PROSITE" id="PS50885"/>
    </source>
</evidence>
<sequence>MNKRSLKTQFMFTFILIIATSAAATVLTYFIAAQLFARIDNKLVYPANHYEKQLPVIEAWITRENTALLDPQGQQRLEEHIPLQEILYRVLDREGGTVYGTMNDSWTVDRTELYKLLNTTTGQQGRYIRTVPVITEDGVIAGAVQLSYRLKTSFVKDSGNWWLTLIFAGAIISPFLYIALFTWIFSRRFTRNINQPLQLLMDASRKIQAKDLDFDIPYVADNELGRLCAAFSEMKGELGRSLSAQWRMEQERMEMVESLAHDLKAPLAIIRGYCEALMEFSEVDQAKRERYLGVIKDSADQSTKLVHQMLYTSELERSGAAPKLLPVPLHEFLSHKAGVYQLQARQQGSTLELVLTADDSLTLDTDVEKLERILDNVVSNSLEHTPAGGTVTLSVKQEENGDVVFDICDTGTGFSPKDKDKAFQKFYRGDEARGGKGGHSGLGLYIARELAGRLGGSLELLDNLAGGACVRLRLPQYL</sequence>
<dbReference type="Proteomes" id="UP000249890">
    <property type="component" value="Chromosome"/>
</dbReference>
<dbReference type="PROSITE" id="PS50109">
    <property type="entry name" value="HIS_KIN"/>
    <property type="match status" value="1"/>
</dbReference>
<dbReference type="Gene3D" id="3.30.565.10">
    <property type="entry name" value="Histidine kinase-like ATPase, C-terminal domain"/>
    <property type="match status" value="1"/>
</dbReference>
<evidence type="ECO:0000256" key="14">
    <source>
        <dbReference type="SAM" id="Phobius"/>
    </source>
</evidence>
<dbReference type="Pfam" id="PF00512">
    <property type="entry name" value="HisKA"/>
    <property type="match status" value="1"/>
</dbReference>
<dbReference type="InterPro" id="IPR036097">
    <property type="entry name" value="HisK_dim/P_sf"/>
</dbReference>
<feature type="transmembrane region" description="Helical" evidence="14">
    <location>
        <begin position="161"/>
        <end position="185"/>
    </location>
</feature>
<dbReference type="Gene3D" id="6.10.340.10">
    <property type="match status" value="1"/>
</dbReference>
<comment type="catalytic activity">
    <reaction evidence="1">
        <text>ATP + protein L-histidine = ADP + protein N-phospho-L-histidine.</text>
        <dbReference type="EC" id="2.7.13.3"/>
    </reaction>
</comment>
<organism evidence="17 18">
    <name type="scientific">Paenibacillus donghaensis</name>
    <dbReference type="NCBI Taxonomy" id="414771"/>
    <lineage>
        <taxon>Bacteria</taxon>
        <taxon>Bacillati</taxon>
        <taxon>Bacillota</taxon>
        <taxon>Bacilli</taxon>
        <taxon>Bacillales</taxon>
        <taxon>Paenibacillaceae</taxon>
        <taxon>Paenibacillus</taxon>
    </lineage>
</organism>
<dbReference type="GO" id="GO:0000155">
    <property type="term" value="F:phosphorelay sensor kinase activity"/>
    <property type="evidence" value="ECO:0007669"/>
    <property type="project" value="InterPro"/>
</dbReference>
<accession>A0A2Z2KBT8</accession>
<evidence type="ECO:0000313" key="17">
    <source>
        <dbReference type="EMBL" id="ASA20393.1"/>
    </source>
</evidence>
<feature type="domain" description="HAMP" evidence="16">
    <location>
        <begin position="191"/>
        <end position="243"/>
    </location>
</feature>
<keyword evidence="5" id="KW-0597">Phosphoprotein</keyword>
<keyword evidence="18" id="KW-1185">Reference proteome</keyword>
<dbReference type="InterPro" id="IPR036890">
    <property type="entry name" value="HATPase_C_sf"/>
</dbReference>
<evidence type="ECO:0000256" key="6">
    <source>
        <dbReference type="ARBA" id="ARBA00022679"/>
    </source>
</evidence>
<dbReference type="PANTHER" id="PTHR45436:SF5">
    <property type="entry name" value="SENSOR HISTIDINE KINASE TRCS"/>
    <property type="match status" value="1"/>
</dbReference>
<evidence type="ECO:0000256" key="5">
    <source>
        <dbReference type="ARBA" id="ARBA00022553"/>
    </source>
</evidence>
<evidence type="ECO:0000256" key="8">
    <source>
        <dbReference type="ARBA" id="ARBA00022741"/>
    </source>
</evidence>
<proteinExistence type="predicted"/>
<evidence type="ECO:0000256" key="9">
    <source>
        <dbReference type="ARBA" id="ARBA00022777"/>
    </source>
</evidence>
<dbReference type="OrthoDB" id="84942at2"/>
<dbReference type="SUPFAM" id="SSF158472">
    <property type="entry name" value="HAMP domain-like"/>
    <property type="match status" value="1"/>
</dbReference>
<evidence type="ECO:0000256" key="10">
    <source>
        <dbReference type="ARBA" id="ARBA00022840"/>
    </source>
</evidence>
<dbReference type="GO" id="GO:0005524">
    <property type="term" value="F:ATP binding"/>
    <property type="evidence" value="ECO:0007669"/>
    <property type="project" value="UniProtKB-KW"/>
</dbReference>
<dbReference type="SMART" id="SM00304">
    <property type="entry name" value="HAMP"/>
    <property type="match status" value="1"/>
</dbReference>
<keyword evidence="12" id="KW-0902">Two-component regulatory system</keyword>
<dbReference type="RefSeq" id="WP_087914413.1">
    <property type="nucleotide sequence ID" value="NZ_CP021780.1"/>
</dbReference>
<keyword evidence="13 14" id="KW-0472">Membrane</keyword>
<dbReference type="InterPro" id="IPR003660">
    <property type="entry name" value="HAMP_dom"/>
</dbReference>
<dbReference type="PANTHER" id="PTHR45436">
    <property type="entry name" value="SENSOR HISTIDINE KINASE YKOH"/>
    <property type="match status" value="1"/>
</dbReference>
<dbReference type="PRINTS" id="PR00344">
    <property type="entry name" value="BCTRLSENSOR"/>
</dbReference>
<evidence type="ECO:0000256" key="11">
    <source>
        <dbReference type="ARBA" id="ARBA00022989"/>
    </source>
</evidence>
<dbReference type="GO" id="GO:0005886">
    <property type="term" value="C:plasma membrane"/>
    <property type="evidence" value="ECO:0007669"/>
    <property type="project" value="UniProtKB-SubCell"/>
</dbReference>
<evidence type="ECO:0000256" key="12">
    <source>
        <dbReference type="ARBA" id="ARBA00023012"/>
    </source>
</evidence>
<dbReference type="SMART" id="SM00388">
    <property type="entry name" value="HisKA"/>
    <property type="match status" value="1"/>
</dbReference>
<evidence type="ECO:0000256" key="13">
    <source>
        <dbReference type="ARBA" id="ARBA00023136"/>
    </source>
</evidence>
<dbReference type="SMART" id="SM00387">
    <property type="entry name" value="HATPase_c"/>
    <property type="match status" value="1"/>
</dbReference>
<protein>
    <recommendedName>
        <fullName evidence="3">histidine kinase</fullName>
        <ecNumber evidence="3">2.7.13.3</ecNumber>
    </recommendedName>
</protein>
<dbReference type="Pfam" id="PF02518">
    <property type="entry name" value="HATPase_c"/>
    <property type="match status" value="1"/>
</dbReference>
<dbReference type="PROSITE" id="PS50885">
    <property type="entry name" value="HAMP"/>
    <property type="match status" value="1"/>
</dbReference>
<keyword evidence="11 14" id="KW-1133">Transmembrane helix</keyword>
<keyword evidence="7 14" id="KW-0812">Transmembrane</keyword>
<dbReference type="EMBL" id="CP021780">
    <property type="protein sequence ID" value="ASA20393.1"/>
    <property type="molecule type" value="Genomic_DNA"/>
</dbReference>
<dbReference type="InterPro" id="IPR005467">
    <property type="entry name" value="His_kinase_dom"/>
</dbReference>
<keyword evidence="6" id="KW-0808">Transferase</keyword>
<evidence type="ECO:0000259" key="15">
    <source>
        <dbReference type="PROSITE" id="PS50109"/>
    </source>
</evidence>
<evidence type="ECO:0000313" key="18">
    <source>
        <dbReference type="Proteomes" id="UP000249890"/>
    </source>
</evidence>
<dbReference type="Gene3D" id="1.10.287.130">
    <property type="match status" value="1"/>
</dbReference>
<name>A0A2Z2KBT8_9BACL</name>
<evidence type="ECO:0000256" key="4">
    <source>
        <dbReference type="ARBA" id="ARBA00022475"/>
    </source>
</evidence>
<evidence type="ECO:0000256" key="7">
    <source>
        <dbReference type="ARBA" id="ARBA00022692"/>
    </source>
</evidence>
<dbReference type="InterPro" id="IPR003661">
    <property type="entry name" value="HisK_dim/P_dom"/>
</dbReference>
<feature type="transmembrane region" description="Helical" evidence="14">
    <location>
        <begin position="12"/>
        <end position="37"/>
    </location>
</feature>
<dbReference type="KEGG" id="pdh:B9T62_06000"/>
<dbReference type="InterPro" id="IPR004358">
    <property type="entry name" value="Sig_transdc_His_kin-like_C"/>
</dbReference>
<dbReference type="CDD" id="cd00082">
    <property type="entry name" value="HisKA"/>
    <property type="match status" value="1"/>
</dbReference>
<dbReference type="EC" id="2.7.13.3" evidence="3"/>
<keyword evidence="9 17" id="KW-0418">Kinase</keyword>
<dbReference type="SUPFAM" id="SSF47384">
    <property type="entry name" value="Homodimeric domain of signal transducing histidine kinase"/>
    <property type="match status" value="1"/>
</dbReference>
<evidence type="ECO:0000256" key="3">
    <source>
        <dbReference type="ARBA" id="ARBA00012438"/>
    </source>
</evidence>
<comment type="subcellular location">
    <subcellularLocation>
        <location evidence="2">Cell membrane</location>
        <topology evidence="2">Multi-pass membrane protein</topology>
    </subcellularLocation>
</comment>
<keyword evidence="10" id="KW-0067">ATP-binding</keyword>
<dbReference type="SUPFAM" id="SSF55874">
    <property type="entry name" value="ATPase domain of HSP90 chaperone/DNA topoisomerase II/histidine kinase"/>
    <property type="match status" value="1"/>
</dbReference>
<dbReference type="Pfam" id="PF00672">
    <property type="entry name" value="HAMP"/>
    <property type="match status" value="1"/>
</dbReference>